<dbReference type="InterPro" id="IPR036259">
    <property type="entry name" value="MFS_trans_sf"/>
</dbReference>
<evidence type="ECO:0000313" key="9">
    <source>
        <dbReference type="EMBL" id="GIH13156.1"/>
    </source>
</evidence>
<reference evidence="9" key="1">
    <citation type="submission" date="2021-01" db="EMBL/GenBank/DDBJ databases">
        <title>Whole genome shotgun sequence of Rugosimonospora africana NBRC 104875.</title>
        <authorList>
            <person name="Komaki H."/>
            <person name="Tamura T."/>
        </authorList>
    </citation>
    <scope>NUCLEOTIDE SEQUENCE</scope>
    <source>
        <strain evidence="9">NBRC 104875</strain>
    </source>
</reference>
<proteinExistence type="inferred from homology"/>
<feature type="domain" description="Major facilitator superfamily (MFS) profile" evidence="8">
    <location>
        <begin position="1"/>
        <end position="382"/>
    </location>
</feature>
<organism evidence="9 10">
    <name type="scientific">Rugosimonospora africana</name>
    <dbReference type="NCBI Taxonomy" id="556532"/>
    <lineage>
        <taxon>Bacteria</taxon>
        <taxon>Bacillati</taxon>
        <taxon>Actinomycetota</taxon>
        <taxon>Actinomycetes</taxon>
        <taxon>Micromonosporales</taxon>
        <taxon>Micromonosporaceae</taxon>
        <taxon>Rugosimonospora</taxon>
    </lineage>
</organism>
<keyword evidence="6 7" id="KW-0472">Membrane</keyword>
<dbReference type="EMBL" id="BONZ01000013">
    <property type="protein sequence ID" value="GIH13156.1"/>
    <property type="molecule type" value="Genomic_DNA"/>
</dbReference>
<dbReference type="PROSITE" id="PS50850">
    <property type="entry name" value="MFS"/>
    <property type="match status" value="1"/>
</dbReference>
<keyword evidence="4 7" id="KW-0812">Transmembrane</keyword>
<feature type="transmembrane region" description="Helical" evidence="7">
    <location>
        <begin position="70"/>
        <end position="87"/>
    </location>
</feature>
<feature type="transmembrane region" description="Helical" evidence="7">
    <location>
        <begin position="201"/>
        <end position="225"/>
    </location>
</feature>
<comment type="similarity">
    <text evidence="2">Belongs to the major facilitator superfamily.</text>
</comment>
<dbReference type="RefSeq" id="WP_203916835.1">
    <property type="nucleotide sequence ID" value="NZ_BONZ01000013.1"/>
</dbReference>
<comment type="caution">
    <text evidence="9">The sequence shown here is derived from an EMBL/GenBank/DDBJ whole genome shotgun (WGS) entry which is preliminary data.</text>
</comment>
<name>A0A8J3QM72_9ACTN</name>
<dbReference type="InterPro" id="IPR020846">
    <property type="entry name" value="MFS_dom"/>
</dbReference>
<dbReference type="PANTHER" id="PTHR23514:SF3">
    <property type="entry name" value="BYPASS OF STOP CODON PROTEIN 6"/>
    <property type="match status" value="1"/>
</dbReference>
<evidence type="ECO:0000259" key="8">
    <source>
        <dbReference type="PROSITE" id="PS50850"/>
    </source>
</evidence>
<feature type="transmembrane region" description="Helical" evidence="7">
    <location>
        <begin position="40"/>
        <end position="58"/>
    </location>
</feature>
<feature type="transmembrane region" description="Helical" evidence="7">
    <location>
        <begin position="264"/>
        <end position="288"/>
    </location>
</feature>
<feature type="transmembrane region" description="Helical" evidence="7">
    <location>
        <begin position="126"/>
        <end position="147"/>
    </location>
</feature>
<evidence type="ECO:0000256" key="6">
    <source>
        <dbReference type="ARBA" id="ARBA00023136"/>
    </source>
</evidence>
<evidence type="ECO:0000256" key="3">
    <source>
        <dbReference type="ARBA" id="ARBA00022448"/>
    </source>
</evidence>
<accession>A0A8J3QM72</accession>
<feature type="transmembrane region" description="Helical" evidence="7">
    <location>
        <begin position="237"/>
        <end position="257"/>
    </location>
</feature>
<evidence type="ECO:0000256" key="4">
    <source>
        <dbReference type="ARBA" id="ARBA00022692"/>
    </source>
</evidence>
<evidence type="ECO:0000256" key="7">
    <source>
        <dbReference type="SAM" id="Phobius"/>
    </source>
</evidence>
<dbReference type="GO" id="GO:0005886">
    <property type="term" value="C:plasma membrane"/>
    <property type="evidence" value="ECO:0007669"/>
    <property type="project" value="UniProtKB-SubCell"/>
</dbReference>
<dbReference type="Pfam" id="PF07690">
    <property type="entry name" value="MFS_1"/>
    <property type="match status" value="1"/>
</dbReference>
<gene>
    <name evidence="9" type="ORF">Raf01_13280</name>
</gene>
<dbReference type="Proteomes" id="UP000642748">
    <property type="component" value="Unassembled WGS sequence"/>
</dbReference>
<feature type="transmembrane region" description="Helical" evidence="7">
    <location>
        <begin position="93"/>
        <end position="114"/>
    </location>
</feature>
<sequence>MRYARLVFAFATFILIGVASGASGVLIPSQIADYRVDKVTLGMMFFTFSAGYVLSGVANGSLIRWLGARGQLSLGAAVFVGLSYAIGMRPPSFALLLIANLGLGFGTGILDAGLNAYLTTLPGHTPLLNLLHAFFGVGALIGPVLATGLLHDHRPWQDVYLLLAIAGVVSLVGFLALFPRRAAPVAEDDQSAPLGAALRRLAVWLAAAFLCLYVGIEVTVGNWSFSLLTQQKGAGELLAGYVVSGYWLGLTLGRFLLNAAATRAGIGVLGMMYGCLAGVGAATVLTWLGPGDVVVMIGFGLIGFFLGPVFPTTIAVLPRLVPVRLVPTAVGLLVGASVIGGAVFPWLAGALAQGLGLGSLLPYTLVLSALLLAVWTTIGRRMGSVPGPGAGEVLDDGSGLRRIGAAADGQAQ</sequence>
<feature type="transmembrane region" description="Helical" evidence="7">
    <location>
        <begin position="329"/>
        <end position="348"/>
    </location>
</feature>
<keyword evidence="3" id="KW-0813">Transport</keyword>
<evidence type="ECO:0000256" key="2">
    <source>
        <dbReference type="ARBA" id="ARBA00008335"/>
    </source>
</evidence>
<comment type="subcellular location">
    <subcellularLocation>
        <location evidence="1">Cell membrane</location>
        <topology evidence="1">Multi-pass membrane protein</topology>
    </subcellularLocation>
</comment>
<dbReference type="InterPro" id="IPR051788">
    <property type="entry name" value="MFS_Transporter"/>
</dbReference>
<dbReference type="SUPFAM" id="SSF103473">
    <property type="entry name" value="MFS general substrate transporter"/>
    <property type="match status" value="1"/>
</dbReference>
<dbReference type="AlphaFoldDB" id="A0A8J3QM72"/>
<feature type="transmembrane region" description="Helical" evidence="7">
    <location>
        <begin position="360"/>
        <end position="378"/>
    </location>
</feature>
<keyword evidence="10" id="KW-1185">Reference proteome</keyword>
<dbReference type="InterPro" id="IPR011701">
    <property type="entry name" value="MFS"/>
</dbReference>
<keyword evidence="5 7" id="KW-1133">Transmembrane helix</keyword>
<evidence type="ECO:0000256" key="1">
    <source>
        <dbReference type="ARBA" id="ARBA00004651"/>
    </source>
</evidence>
<dbReference type="Gene3D" id="1.20.1250.20">
    <property type="entry name" value="MFS general substrate transporter like domains"/>
    <property type="match status" value="2"/>
</dbReference>
<evidence type="ECO:0000313" key="10">
    <source>
        <dbReference type="Proteomes" id="UP000642748"/>
    </source>
</evidence>
<feature type="transmembrane region" description="Helical" evidence="7">
    <location>
        <begin position="294"/>
        <end position="317"/>
    </location>
</feature>
<dbReference type="GO" id="GO:0022857">
    <property type="term" value="F:transmembrane transporter activity"/>
    <property type="evidence" value="ECO:0007669"/>
    <property type="project" value="InterPro"/>
</dbReference>
<feature type="transmembrane region" description="Helical" evidence="7">
    <location>
        <begin position="159"/>
        <end position="180"/>
    </location>
</feature>
<evidence type="ECO:0000256" key="5">
    <source>
        <dbReference type="ARBA" id="ARBA00022989"/>
    </source>
</evidence>
<protein>
    <recommendedName>
        <fullName evidence="8">Major facilitator superfamily (MFS) profile domain-containing protein</fullName>
    </recommendedName>
</protein>
<dbReference type="PANTHER" id="PTHR23514">
    <property type="entry name" value="BYPASS OF STOP CODON PROTEIN 6"/>
    <property type="match status" value="1"/>
</dbReference>